<dbReference type="InterPro" id="IPR014811">
    <property type="entry name" value="ArgoL1"/>
</dbReference>
<dbReference type="EnsemblPlants" id="AET4Gv20041700.7">
    <property type="protein sequence ID" value="AET4Gv20041700.7"/>
    <property type="gene ID" value="AET4Gv20041700"/>
</dbReference>
<reference evidence="4" key="5">
    <citation type="journal article" date="2021" name="G3 (Bethesda)">
        <title>Aegilops tauschii genome assembly Aet v5.0 features greater sequence contiguity and improved annotation.</title>
        <authorList>
            <person name="Wang L."/>
            <person name="Zhu T."/>
            <person name="Rodriguez J.C."/>
            <person name="Deal K.R."/>
            <person name="Dubcovsky J."/>
            <person name="McGuire P.E."/>
            <person name="Lux T."/>
            <person name="Spannagl M."/>
            <person name="Mayer K.F.X."/>
            <person name="Baldrich P."/>
            <person name="Meyers B.C."/>
            <person name="Huo N."/>
            <person name="Gu Y.Q."/>
            <person name="Zhou H."/>
            <person name="Devos K.M."/>
            <person name="Bennetzen J.L."/>
            <person name="Unver T."/>
            <person name="Budak H."/>
            <person name="Gulick P.J."/>
            <person name="Galiba G."/>
            <person name="Kalapos B."/>
            <person name="Nelson D.R."/>
            <person name="Li P."/>
            <person name="You F.M."/>
            <person name="Luo M.C."/>
            <person name="Dvorak J."/>
        </authorList>
    </citation>
    <scope>NUCLEOTIDE SEQUENCE [LARGE SCALE GENOMIC DNA]</scope>
    <source>
        <strain evidence="4">cv. AL8/78</strain>
    </source>
</reference>
<dbReference type="PROSITE" id="PS50821">
    <property type="entry name" value="PAZ"/>
    <property type="match status" value="1"/>
</dbReference>
<dbReference type="Pfam" id="PF02170">
    <property type="entry name" value="PAZ"/>
    <property type="match status" value="1"/>
</dbReference>
<dbReference type="SMART" id="SM00949">
    <property type="entry name" value="PAZ"/>
    <property type="match status" value="1"/>
</dbReference>
<reference evidence="4" key="4">
    <citation type="submission" date="2019-03" db="UniProtKB">
        <authorList>
            <consortium name="EnsemblPlants"/>
        </authorList>
    </citation>
    <scope>IDENTIFICATION</scope>
</reference>
<dbReference type="GO" id="GO:0003723">
    <property type="term" value="F:RNA binding"/>
    <property type="evidence" value="ECO:0007669"/>
    <property type="project" value="InterPro"/>
</dbReference>
<dbReference type="InterPro" id="IPR012337">
    <property type="entry name" value="RNaseH-like_sf"/>
</dbReference>
<accession>A0A453H2S0</accession>
<evidence type="ECO:0000313" key="4">
    <source>
        <dbReference type="EnsemblPlants" id="AET4Gv20041700.7"/>
    </source>
</evidence>
<comment type="similarity">
    <text evidence="1">Belongs to the argonaute family. Ago subfamily.</text>
</comment>
<dbReference type="STRING" id="200361.A0A453H2S0"/>
<dbReference type="Pfam" id="PF02171">
    <property type="entry name" value="Piwi"/>
    <property type="match status" value="1"/>
</dbReference>
<sequence>MGAHRGGLGRGGLEVGAVERPVGAGRGRPPATATVPGQAEVEALSGEMERRLAVSEAVQGSSSSAPAAAATGAQESQVAVVVPPRNLPPASSKSTGFHARPGYGTAGKRCRVRANHLLVQVAGKEIYHYDVSISPESMARERNRSIINELVRLHKQHLDGRLPVYDGRKGMFTAAPLPFKTKEFIVKVSNTERGYQGYDVFHISDVVVIYVSLVLILLFFREKEYKVTIKEVAKLNLYNLQQFLAGRQRELPQDTIQALDIALRETPTAKYTPISRSFFSKSFGHGGDIGSGVECWRGYYQSLRPTQMGLSLNIDISATAFYKAQPVMDFALEYLNIRGDAPRRLFDQDRLKLKKALKGVRVVATHRPDISIRYKITGITSAPLNELTFDLDGTRVSVVQYFKRQYDYSLKYVQWPCLQAGSDSRPTYLPMEVCNILGGQRYSRKLNERQVTNILRLACERPDKREGSIVEVINRNNYGIDDNAKEFGIKVMNQLALVDARVLPPPRLKYHQSGREQICNPSVGQWNMNNKQVSETPCVDIVQARQGNLEAVKNIYRQSAQVLAQQGLEGQNLELLFVVLPDGPNASDCYGRVKRLCEIELGLITQCCLPKHVQRAGTQYLQNMALKINVKVGGRNTVLENALLRRIPLLTDKPTIIFGADVTHPSPGEDVSPSIAAVVASMDWPEVSKYTCLVSSQGHREEIIADLFTEVKDPQKGVIYGGMIR</sequence>
<evidence type="ECO:0000256" key="1">
    <source>
        <dbReference type="ARBA" id="ARBA00008201"/>
    </source>
</evidence>
<organism evidence="4 5">
    <name type="scientific">Aegilops tauschii subsp. strangulata</name>
    <name type="common">Goatgrass</name>
    <dbReference type="NCBI Taxonomy" id="200361"/>
    <lineage>
        <taxon>Eukaryota</taxon>
        <taxon>Viridiplantae</taxon>
        <taxon>Streptophyta</taxon>
        <taxon>Embryophyta</taxon>
        <taxon>Tracheophyta</taxon>
        <taxon>Spermatophyta</taxon>
        <taxon>Magnoliopsida</taxon>
        <taxon>Liliopsida</taxon>
        <taxon>Poales</taxon>
        <taxon>Poaceae</taxon>
        <taxon>BOP clade</taxon>
        <taxon>Pooideae</taxon>
        <taxon>Triticodae</taxon>
        <taxon>Triticeae</taxon>
        <taxon>Triticinae</taxon>
        <taxon>Aegilops</taxon>
    </lineage>
</organism>
<name>A0A453H2S0_AEGTS</name>
<dbReference type="CDD" id="cd02846">
    <property type="entry name" value="PAZ_argonaute_like"/>
    <property type="match status" value="1"/>
</dbReference>
<dbReference type="AlphaFoldDB" id="A0A453H2S0"/>
<dbReference type="SMART" id="SM01163">
    <property type="entry name" value="DUF1785"/>
    <property type="match status" value="1"/>
</dbReference>
<dbReference type="InterPro" id="IPR036085">
    <property type="entry name" value="PAZ_dom_sf"/>
</dbReference>
<dbReference type="Gramene" id="AET4Gv20041700.7">
    <property type="protein sequence ID" value="AET4Gv20041700.7"/>
    <property type="gene ID" value="AET4Gv20041700"/>
</dbReference>
<dbReference type="InterPro" id="IPR032472">
    <property type="entry name" value="ArgoL2"/>
</dbReference>
<dbReference type="InterPro" id="IPR003100">
    <property type="entry name" value="PAZ_dom"/>
</dbReference>
<feature type="domain" description="Piwi" evidence="3">
    <location>
        <begin position="575"/>
        <end position="725"/>
    </location>
</feature>
<keyword evidence="5" id="KW-1185">Reference proteome</keyword>
<dbReference type="Pfam" id="PF16488">
    <property type="entry name" value="ArgoL2"/>
    <property type="match status" value="1"/>
</dbReference>
<dbReference type="InterPro" id="IPR036397">
    <property type="entry name" value="RNaseH_sf"/>
</dbReference>
<protein>
    <submittedName>
        <fullName evidence="4">Uncharacterized protein</fullName>
    </submittedName>
</protein>
<evidence type="ECO:0000259" key="3">
    <source>
        <dbReference type="PROSITE" id="PS50822"/>
    </source>
</evidence>
<feature type="domain" description="PAZ" evidence="2">
    <location>
        <begin position="326"/>
        <end position="438"/>
    </location>
</feature>
<evidence type="ECO:0000313" key="5">
    <source>
        <dbReference type="Proteomes" id="UP000015105"/>
    </source>
</evidence>
<evidence type="ECO:0000259" key="2">
    <source>
        <dbReference type="PROSITE" id="PS50821"/>
    </source>
</evidence>
<dbReference type="Gene3D" id="2.170.260.10">
    <property type="entry name" value="paz domain"/>
    <property type="match status" value="1"/>
</dbReference>
<dbReference type="SUPFAM" id="SSF101690">
    <property type="entry name" value="PAZ domain"/>
    <property type="match status" value="1"/>
</dbReference>
<dbReference type="SUPFAM" id="SSF53098">
    <property type="entry name" value="Ribonuclease H-like"/>
    <property type="match status" value="1"/>
</dbReference>
<dbReference type="InterPro" id="IPR003165">
    <property type="entry name" value="Piwi"/>
</dbReference>
<dbReference type="Gene3D" id="3.40.50.2300">
    <property type="match status" value="1"/>
</dbReference>
<proteinExistence type="inferred from homology"/>
<dbReference type="Proteomes" id="UP000015105">
    <property type="component" value="Chromosome 4D"/>
</dbReference>
<dbReference type="PROSITE" id="PS50822">
    <property type="entry name" value="PIWI"/>
    <property type="match status" value="1"/>
</dbReference>
<dbReference type="Gene3D" id="3.30.420.10">
    <property type="entry name" value="Ribonuclease H-like superfamily/Ribonuclease H"/>
    <property type="match status" value="1"/>
</dbReference>
<dbReference type="InterPro" id="IPR032474">
    <property type="entry name" value="Argonaute_N"/>
</dbReference>
<dbReference type="Pfam" id="PF08699">
    <property type="entry name" value="ArgoL1"/>
    <property type="match status" value="1"/>
</dbReference>
<reference evidence="5" key="1">
    <citation type="journal article" date="2014" name="Science">
        <title>Ancient hybridizations among the ancestral genomes of bread wheat.</title>
        <authorList>
            <consortium name="International Wheat Genome Sequencing Consortium,"/>
            <person name="Marcussen T."/>
            <person name="Sandve S.R."/>
            <person name="Heier L."/>
            <person name="Spannagl M."/>
            <person name="Pfeifer M."/>
            <person name="Jakobsen K.S."/>
            <person name="Wulff B.B."/>
            <person name="Steuernagel B."/>
            <person name="Mayer K.F."/>
            <person name="Olsen O.A."/>
        </authorList>
    </citation>
    <scope>NUCLEOTIDE SEQUENCE [LARGE SCALE GENOMIC DNA]</scope>
    <source>
        <strain evidence="5">cv. AL8/78</strain>
    </source>
</reference>
<dbReference type="Pfam" id="PF16486">
    <property type="entry name" value="ArgoN"/>
    <property type="match status" value="1"/>
</dbReference>
<dbReference type="PANTHER" id="PTHR22891">
    <property type="entry name" value="EUKARYOTIC TRANSLATION INITIATION FACTOR 2C"/>
    <property type="match status" value="1"/>
</dbReference>
<reference evidence="4" key="3">
    <citation type="journal article" date="2017" name="Nature">
        <title>Genome sequence of the progenitor of the wheat D genome Aegilops tauschii.</title>
        <authorList>
            <person name="Luo M.C."/>
            <person name="Gu Y.Q."/>
            <person name="Puiu D."/>
            <person name="Wang H."/>
            <person name="Twardziok S.O."/>
            <person name="Deal K.R."/>
            <person name="Huo N."/>
            <person name="Zhu T."/>
            <person name="Wang L."/>
            <person name="Wang Y."/>
            <person name="McGuire P.E."/>
            <person name="Liu S."/>
            <person name="Long H."/>
            <person name="Ramasamy R.K."/>
            <person name="Rodriguez J.C."/>
            <person name="Van S.L."/>
            <person name="Yuan L."/>
            <person name="Wang Z."/>
            <person name="Xia Z."/>
            <person name="Xiao L."/>
            <person name="Anderson O.D."/>
            <person name="Ouyang S."/>
            <person name="Liang Y."/>
            <person name="Zimin A.V."/>
            <person name="Pertea G."/>
            <person name="Qi P."/>
            <person name="Bennetzen J.L."/>
            <person name="Dai X."/>
            <person name="Dawson M.W."/>
            <person name="Muller H.G."/>
            <person name="Kugler K."/>
            <person name="Rivarola-Duarte L."/>
            <person name="Spannagl M."/>
            <person name="Mayer K.F.X."/>
            <person name="Lu F.H."/>
            <person name="Bevan M.W."/>
            <person name="Leroy P."/>
            <person name="Li P."/>
            <person name="You F.M."/>
            <person name="Sun Q."/>
            <person name="Liu Z."/>
            <person name="Lyons E."/>
            <person name="Wicker T."/>
            <person name="Salzberg S.L."/>
            <person name="Devos K.M."/>
            <person name="Dvorak J."/>
        </authorList>
    </citation>
    <scope>NUCLEOTIDE SEQUENCE [LARGE SCALE GENOMIC DNA]</scope>
    <source>
        <strain evidence="4">cv. AL8/78</strain>
    </source>
</reference>
<reference evidence="5" key="2">
    <citation type="journal article" date="2017" name="Nat. Plants">
        <title>The Aegilops tauschii genome reveals multiple impacts of transposons.</title>
        <authorList>
            <person name="Zhao G."/>
            <person name="Zou C."/>
            <person name="Li K."/>
            <person name="Wang K."/>
            <person name="Li T."/>
            <person name="Gao L."/>
            <person name="Zhang X."/>
            <person name="Wang H."/>
            <person name="Yang Z."/>
            <person name="Liu X."/>
            <person name="Jiang W."/>
            <person name="Mao L."/>
            <person name="Kong X."/>
            <person name="Jiao Y."/>
            <person name="Jia J."/>
        </authorList>
    </citation>
    <scope>NUCLEOTIDE SEQUENCE [LARGE SCALE GENOMIC DNA]</scope>
    <source>
        <strain evidence="5">cv. AL8/78</strain>
    </source>
</reference>